<dbReference type="AlphaFoldDB" id="A0A7S0B8L3"/>
<gene>
    <name evidence="2" type="ORF">PBAH0796_LOCUS30224</name>
</gene>
<dbReference type="EMBL" id="HBEG01049575">
    <property type="protein sequence ID" value="CAD8386536.1"/>
    <property type="molecule type" value="Transcribed_RNA"/>
</dbReference>
<feature type="transmembrane region" description="Helical" evidence="1">
    <location>
        <begin position="308"/>
        <end position="339"/>
    </location>
</feature>
<organism evidence="2">
    <name type="scientific">Pyrodinium bahamense</name>
    <dbReference type="NCBI Taxonomy" id="73915"/>
    <lineage>
        <taxon>Eukaryota</taxon>
        <taxon>Sar</taxon>
        <taxon>Alveolata</taxon>
        <taxon>Dinophyceae</taxon>
        <taxon>Gonyaulacales</taxon>
        <taxon>Pyrocystaceae</taxon>
        <taxon>Pyrodinium</taxon>
    </lineage>
</organism>
<feature type="transmembrane region" description="Helical" evidence="1">
    <location>
        <begin position="85"/>
        <end position="103"/>
    </location>
</feature>
<feature type="transmembrane region" description="Helical" evidence="1">
    <location>
        <begin position="360"/>
        <end position="379"/>
    </location>
</feature>
<name>A0A7S0B8L3_9DINO</name>
<keyword evidence="1" id="KW-0812">Transmembrane</keyword>
<sequence length="464" mass="51758">MGDHHLHELEAIRTKLLQLDKEAENRLALAEEYACHREATLKKYMTTSMATCVAWITSDTFYYLVATALHRSQDTMSKSEAFVTRTIYAVLAMILIPVVLWALRPQAGRTQGTTFLADCLKLVVSFVPMILNWAIMNVVVSLTDWVVEWWASLVVALGFMALLTAFELTPYYKNAKAAVEAGDADDTICTRLCMIPANCFLALGRAWNIFINHPITALQDQVAGKPHLVFFIQMVYYILANTAIILLTGWWSGRSVVLAKKAKEEEDHSLCMTVEHHEADIEMVSGDLFIGALSFVYAWALMYTLNDFFFMVICNCASASACSYQSNFAFAIILTIIFTRISTNLQYQDRKETFGKASQSLIIHAFSLCTGWAWIGYSMQAIKAVEVEVGGDAAVCHTILFLAANIFAGLSWHGFLAAKRRHRRQRHAEFNGTRAGWIPPRLWNSGELAGGADGLQALPGHLKA</sequence>
<feature type="transmembrane region" description="Helical" evidence="1">
    <location>
        <begin position="147"/>
        <end position="166"/>
    </location>
</feature>
<feature type="transmembrane region" description="Helical" evidence="1">
    <location>
        <begin position="399"/>
        <end position="418"/>
    </location>
</feature>
<keyword evidence="1" id="KW-0472">Membrane</keyword>
<proteinExistence type="predicted"/>
<accession>A0A7S0B8L3</accession>
<feature type="transmembrane region" description="Helical" evidence="1">
    <location>
        <begin position="115"/>
        <end position="135"/>
    </location>
</feature>
<reference evidence="2" key="1">
    <citation type="submission" date="2021-01" db="EMBL/GenBank/DDBJ databases">
        <authorList>
            <person name="Corre E."/>
            <person name="Pelletier E."/>
            <person name="Niang G."/>
            <person name="Scheremetjew M."/>
            <person name="Finn R."/>
            <person name="Kale V."/>
            <person name="Holt S."/>
            <person name="Cochrane G."/>
            <person name="Meng A."/>
            <person name="Brown T."/>
            <person name="Cohen L."/>
        </authorList>
    </citation>
    <scope>NUCLEOTIDE SEQUENCE</scope>
    <source>
        <strain evidence="2">Pbaha01</strain>
    </source>
</reference>
<keyword evidence="1" id="KW-1133">Transmembrane helix</keyword>
<evidence type="ECO:0000313" key="2">
    <source>
        <dbReference type="EMBL" id="CAD8386536.1"/>
    </source>
</evidence>
<evidence type="ECO:0000256" key="1">
    <source>
        <dbReference type="SAM" id="Phobius"/>
    </source>
</evidence>
<feature type="transmembrane region" description="Helical" evidence="1">
    <location>
        <begin position="44"/>
        <end position="65"/>
    </location>
</feature>
<feature type="transmembrane region" description="Helical" evidence="1">
    <location>
        <begin position="228"/>
        <end position="251"/>
    </location>
</feature>
<protein>
    <submittedName>
        <fullName evidence="2">Uncharacterized protein</fullName>
    </submittedName>
</protein>